<accession>A0A212K5A3</accession>
<keyword evidence="1" id="KW-0328">Glycosyltransferase</keyword>
<reference evidence="1" key="1">
    <citation type="submission" date="2016-04" db="EMBL/GenBank/DDBJ databases">
        <authorList>
            <person name="Evans L.H."/>
            <person name="Alamgir A."/>
            <person name="Owens N."/>
            <person name="Weber N.D."/>
            <person name="Virtaneva K."/>
            <person name="Barbian K."/>
            <person name="Babar A."/>
            <person name="Rosenke K."/>
        </authorList>
    </citation>
    <scope>NUCLEOTIDE SEQUENCE</scope>
    <source>
        <strain evidence="1">86</strain>
    </source>
</reference>
<proteinExistence type="predicted"/>
<dbReference type="GO" id="GO:0009399">
    <property type="term" value="P:nitrogen fixation"/>
    <property type="evidence" value="ECO:0007669"/>
    <property type="project" value="InterPro"/>
</dbReference>
<dbReference type="GO" id="GO:0030701">
    <property type="term" value="F:NAD+-dinitrogen-reductase ADP-D-ribosyltransferase activity"/>
    <property type="evidence" value="ECO:0007669"/>
    <property type="project" value="UniProtKB-EC"/>
</dbReference>
<evidence type="ECO:0000313" key="1">
    <source>
        <dbReference type="EMBL" id="SBW06920.1"/>
    </source>
</evidence>
<organism evidence="1">
    <name type="scientific">uncultured Alphaproteobacteria bacterium</name>
    <dbReference type="NCBI Taxonomy" id="91750"/>
    <lineage>
        <taxon>Bacteria</taxon>
        <taxon>Pseudomonadati</taxon>
        <taxon>Pseudomonadota</taxon>
        <taxon>Alphaproteobacteria</taxon>
        <taxon>environmental samples</taxon>
    </lineage>
</organism>
<sequence>MADDPRAAPPPPTLPAWARLPINRCNLPPEILGGLSFQENPSPLRLDGVFPFHAALFAMLDALPDAAARAERFRDYMTVHFCLETPEDAGGTPNRHRTRADYARILRGWFFDADGREAAVIKGWVESRFGLAARFHKGRLHAGDAAADARFAAERARGVYGTHALDAQLDLLYAFVQSELARRPETHLTLYRGVNGLAEFDVLERTSKREATVVLNAMNSFTRDPDRASEFGDSVLEARLPREKVFCAQDLLPGQLTGENEVMVIGGACRVRLRT</sequence>
<keyword evidence="1" id="KW-0808">Transferase</keyword>
<gene>
    <name evidence="1" type="ORF">KL86APRO_12174</name>
</gene>
<name>A0A212K5A3_9PROT</name>
<protein>
    <submittedName>
        <fullName evidence="1">NAD(+)--dinitrogen-reductase ADP-D-ribosyltransferase</fullName>
        <ecNumber evidence="1">2.4.2.37</ecNumber>
    </submittedName>
</protein>
<dbReference type="EC" id="2.4.2.37" evidence="1"/>
<dbReference type="InterPro" id="IPR009953">
    <property type="entry name" value="DRA_trans"/>
</dbReference>
<dbReference type="AlphaFoldDB" id="A0A212K5A3"/>
<dbReference type="Pfam" id="PF07357">
    <property type="entry name" value="DRAT"/>
    <property type="match status" value="1"/>
</dbReference>
<dbReference type="EMBL" id="FLUO01000001">
    <property type="protein sequence ID" value="SBW06920.1"/>
    <property type="molecule type" value="Genomic_DNA"/>
</dbReference>